<dbReference type="KEGG" id="asau:88173123"/>
<sequence length="1030" mass="117436">MSGSSRSLLKALSSVFDTWDSNGDWRSSPSNEVKALYDVIYAYTDKHNSTYNLSSSINDELRNVYQEQIRNSDCLEKEIFFLDLLVRLLPLLTIEDSKLWLKSYLRPAIDTAGYDLDFVHKCQEFVTVLSDDSLTSTDSSLVQSRDELSLYIMERVLRIYIAKDRDAYKAIDLQFTDTEIGTQLHTERLRFLEKNCASILEKWCLCRPKMCFTLINKYFLDSESRLKVMALFTILSSGKKSQLQHVAMTPLYKNLLRSLCYDTSEAVLVSGLGILIMLMGKVCHKVSSYLPDLLVVYSRLLLWKTQQFKDQLSISKVQWSIVELNSHGSLMGSQHYSEESFNLTYLLTLLYGLFPTNLFNFFRSPASYWAKSPPQFISYEYLCKIDNAQENFGVFDSITSKSQPMVSRLMVHPNILKGNSPDDELENPISWILSSSMGEDVGEDEVLLACLKLNPEIMISLPDFALAAHGPLNDSASKRNSIGDSNDFRRLQKSYSAGNLLRDGIVQLEKLSSSNIDFLALNLKSKNFPTWNERRVSIVPTKLSLEHYASPARSEADNSEIQFHSFEFNPNKSRSDSETLDEAIIDPKRMGSIGDLFSEHEKLYSSTDGHHSNGQPVKEKNIENAVGSFQPSEKTASNLLSKQLRSDTPTEPKEAPTSSAGTVVDFYQRELLIMKNEVEFLGFVKNLNKLNYVKLKLQLNRLMLEESRKPPDNTSGDKAELKKLEEMILMMNLKSTDDAMQLSTQHNTLLAKIAELREQLEAKQIEFERVSQDLSEKETALILVRDKLTQTESERVTMANQLTYLLEQAQEKKCVEAEHAEFVDRNLSELTLTQYETERVQSSTELSLYKEKLNRALLECENTREDLSLATTRYNNELRLLKLNIGDSVREQTAHYERRVQELNRIVMRLETLLDDKDVQIAQLSRPNPIQIPRPSMVNPLDSSYNNWDVQNPIPSRPSLELGSMPRDYGFLDKRMPSFNSLSLSSTPMATTPQVPPGPPLSSNTRHNSLNNIPIIKGRGGYQKRSKKMM</sequence>
<dbReference type="PANTHER" id="PTHR15154:SF2">
    <property type="entry name" value="HAMARTIN"/>
    <property type="match status" value="1"/>
</dbReference>
<evidence type="ECO:0000313" key="4">
    <source>
        <dbReference type="Proteomes" id="UP001338582"/>
    </source>
</evidence>
<dbReference type="InterPro" id="IPR007483">
    <property type="entry name" value="Hamartin"/>
</dbReference>
<feature type="compositionally biased region" description="Polar residues" evidence="2">
    <location>
        <begin position="1001"/>
        <end position="1012"/>
    </location>
</feature>
<organism evidence="3 4">
    <name type="scientific">Australozyma saopauloensis</name>
    <dbReference type="NCBI Taxonomy" id="291208"/>
    <lineage>
        <taxon>Eukaryota</taxon>
        <taxon>Fungi</taxon>
        <taxon>Dikarya</taxon>
        <taxon>Ascomycota</taxon>
        <taxon>Saccharomycotina</taxon>
        <taxon>Pichiomycetes</taxon>
        <taxon>Metschnikowiaceae</taxon>
        <taxon>Australozyma</taxon>
    </lineage>
</organism>
<keyword evidence="1" id="KW-0175">Coiled coil</keyword>
<evidence type="ECO:0000313" key="3">
    <source>
        <dbReference type="EMBL" id="WPK24768.1"/>
    </source>
</evidence>
<dbReference type="Proteomes" id="UP001338582">
    <property type="component" value="Chromosome 2"/>
</dbReference>
<dbReference type="GO" id="GO:0033596">
    <property type="term" value="C:TSC1-TSC2 complex"/>
    <property type="evidence" value="ECO:0007669"/>
    <property type="project" value="TreeGrafter"/>
</dbReference>
<evidence type="ECO:0000256" key="2">
    <source>
        <dbReference type="SAM" id="MobiDB-lite"/>
    </source>
</evidence>
<evidence type="ECO:0008006" key="5">
    <source>
        <dbReference type="Google" id="ProtNLM"/>
    </source>
</evidence>
<dbReference type="GO" id="GO:0051726">
    <property type="term" value="P:regulation of cell cycle"/>
    <property type="evidence" value="ECO:0007669"/>
    <property type="project" value="TreeGrafter"/>
</dbReference>
<evidence type="ECO:0000256" key="1">
    <source>
        <dbReference type="SAM" id="Coils"/>
    </source>
</evidence>
<accession>A0AAX4H8F3</accession>
<dbReference type="RefSeq" id="XP_062877151.1">
    <property type="nucleotide sequence ID" value="XM_063021081.1"/>
</dbReference>
<feature type="compositionally biased region" description="Polar residues" evidence="2">
    <location>
        <begin position="982"/>
        <end position="993"/>
    </location>
</feature>
<feature type="region of interest" description="Disordered" evidence="2">
    <location>
        <begin position="982"/>
        <end position="1030"/>
    </location>
</feature>
<reference evidence="3 4" key="1">
    <citation type="submission" date="2023-10" db="EMBL/GenBank/DDBJ databases">
        <title>Draft Genome Sequence of Candida saopaulonensis from a very Premature Infant with Sepsis.</title>
        <authorList>
            <person name="Ning Y."/>
            <person name="Dai R."/>
            <person name="Xiao M."/>
            <person name="Xu Y."/>
            <person name="Yan Q."/>
            <person name="Zhang L."/>
        </authorList>
    </citation>
    <scope>NUCLEOTIDE SEQUENCE [LARGE SCALE GENOMIC DNA]</scope>
    <source>
        <strain evidence="3 4">19XY460</strain>
    </source>
</reference>
<dbReference type="GeneID" id="88173123"/>
<protein>
    <recommendedName>
        <fullName evidence="5">Tuberous sclerosis 1</fullName>
    </recommendedName>
</protein>
<proteinExistence type="predicted"/>
<keyword evidence="4" id="KW-1185">Reference proteome</keyword>
<dbReference type="PANTHER" id="PTHR15154">
    <property type="entry name" value="HAMARTIN"/>
    <property type="match status" value="1"/>
</dbReference>
<dbReference type="GO" id="GO:0032007">
    <property type="term" value="P:negative regulation of TOR signaling"/>
    <property type="evidence" value="ECO:0007669"/>
    <property type="project" value="TreeGrafter"/>
</dbReference>
<feature type="coiled-coil region" evidence="1">
    <location>
        <begin position="739"/>
        <end position="777"/>
    </location>
</feature>
<dbReference type="AlphaFoldDB" id="A0AAX4H8F3"/>
<dbReference type="EMBL" id="CP138895">
    <property type="protein sequence ID" value="WPK24768.1"/>
    <property type="molecule type" value="Genomic_DNA"/>
</dbReference>
<name>A0AAX4H8F3_9ASCO</name>
<gene>
    <name evidence="3" type="ORF">PUMCH_002058</name>
</gene>